<feature type="active site" evidence="10">
    <location>
        <position position="150"/>
    </location>
</feature>
<dbReference type="EC" id="6.3.4.4" evidence="9 11"/>
<feature type="binding site" evidence="9">
    <location>
        <position position="22"/>
    </location>
    <ligand>
        <name>Mg(2+)</name>
        <dbReference type="ChEBI" id="CHEBI:18420"/>
    </ligand>
</feature>
<dbReference type="VEuPathDB" id="MicrosporidiaDB:DI09_1p260"/>
<dbReference type="SUPFAM" id="SSF52540">
    <property type="entry name" value="P-loop containing nucleoside triphosphate hydrolases"/>
    <property type="match status" value="1"/>
</dbReference>
<sequence length="440" mass="48477">MTAANVCSPNFVSVVLGSQWGDEGKGKLIDLLSQKVDIVARCQGGANAGHTIILNGQKYTFHLLPSGILHSRVVGFIGNGVVIHLPSLFKEIYQLEGQGVSPILPRLKISSRAHIVFEFHRTVDGLLESEAQNSSIGTTKQGIGPTYSSKASRFGLRIGDLLCDEKAFKARYFQLLNGFYKRHQGFTHDCDAELQELFKFKDLLRQVVIDDGVSYLNRSRTQGKEILVEGANALLLDVDFGTYPFVTSSSCCIGGVVAGLAVHPRSLFPIIDVIKAYTTRVGHGPFPTELDLEQDPIGLHLSSVGAEYGTTTGRKRRCGWLDLVILSYSHAINHYDLLNLTKLDVLTGIAKIKIATAYRMKDGTISKDLIPSCLDDLPKTDADVIYHEMDGWNEPISHIREFGDLPENAKAYIQFIEDYIGVPIKWIGIGPSRDAMIARM</sequence>
<dbReference type="PROSITE" id="PS00513">
    <property type="entry name" value="ADENYLOSUCCIN_SYN_2"/>
    <property type="match status" value="1"/>
</dbReference>
<evidence type="ECO:0000256" key="10">
    <source>
        <dbReference type="PROSITE-ProRule" id="PRU10134"/>
    </source>
</evidence>
<feature type="binding site" evidence="9">
    <location>
        <position position="232"/>
    </location>
    <ligand>
        <name>IMP</name>
        <dbReference type="ChEBI" id="CHEBI:58053"/>
    </ligand>
</feature>
<dbReference type="Gene3D" id="1.10.300.10">
    <property type="entry name" value="Adenylosuccinate Synthetase, subunit A, domain 2"/>
    <property type="match status" value="1"/>
</dbReference>
<dbReference type="InterPro" id="IPR042110">
    <property type="entry name" value="Adenylosuccinate_synth_dom2"/>
</dbReference>
<name>A0A098VWP3_9MICR</name>
<comment type="caution">
    <text evidence="12">The sequence shown here is derived from an EMBL/GenBank/DDBJ whole genome shotgun (WGS) entry which is preliminary data.</text>
</comment>
<comment type="subcellular location">
    <subcellularLocation>
        <location evidence="9">Cytoplasm</location>
    </subcellularLocation>
</comment>
<comment type="pathway">
    <text evidence="9 11">Purine metabolism; AMP biosynthesis via de novo pathway; AMP from IMP: step 1/2.</text>
</comment>
<feature type="active site" description="Proton donor" evidence="9">
    <location>
        <position position="50"/>
    </location>
</feature>
<feature type="active site" description="Proton acceptor" evidence="9">
    <location>
        <position position="22"/>
    </location>
</feature>
<dbReference type="PANTHER" id="PTHR11846:SF0">
    <property type="entry name" value="ADENYLOSUCCINATE SYNTHETASE"/>
    <property type="match status" value="1"/>
</dbReference>
<dbReference type="FunFam" id="3.90.170.10:FF:000001">
    <property type="entry name" value="Adenylosuccinate synthetase"/>
    <property type="match status" value="1"/>
</dbReference>
<dbReference type="InterPro" id="IPR042109">
    <property type="entry name" value="Adenylosuccinate_synth_dom1"/>
</dbReference>
<dbReference type="InterPro" id="IPR018220">
    <property type="entry name" value="Adenylosuccin_syn_GTP-bd"/>
</dbReference>
<dbReference type="GO" id="GO:0044208">
    <property type="term" value="P:'de novo' AMP biosynthetic process"/>
    <property type="evidence" value="ECO:0007669"/>
    <property type="project" value="UniProtKB-UniRule"/>
</dbReference>
<evidence type="ECO:0000256" key="2">
    <source>
        <dbReference type="ARBA" id="ARBA00011738"/>
    </source>
</evidence>
<keyword evidence="6 9" id="KW-0658">Purine biosynthesis</keyword>
<accession>A0A098VWP3</accession>
<keyword evidence="5 9" id="KW-0547">Nucleotide-binding</keyword>
<comment type="cofactor">
    <cofactor evidence="9">
        <name>Mg(2+)</name>
        <dbReference type="ChEBI" id="CHEBI:18420"/>
    </cofactor>
    <text evidence="9">Binds 1 Mg(2+) ion per subunit.</text>
</comment>
<dbReference type="NCBIfam" id="TIGR00184">
    <property type="entry name" value="purA"/>
    <property type="match status" value="1"/>
</dbReference>
<keyword evidence="4 9" id="KW-0479">Metal-binding</keyword>
<dbReference type="PROSITE" id="PS01266">
    <property type="entry name" value="ADENYLOSUCCIN_SYN_1"/>
    <property type="match status" value="1"/>
</dbReference>
<evidence type="ECO:0000256" key="3">
    <source>
        <dbReference type="ARBA" id="ARBA00022598"/>
    </source>
</evidence>
<dbReference type="PANTHER" id="PTHR11846">
    <property type="entry name" value="ADENYLOSUCCINATE SYNTHETASE"/>
    <property type="match status" value="1"/>
</dbReference>
<keyword evidence="9" id="KW-0963">Cytoplasm</keyword>
<feature type="binding site" evidence="9">
    <location>
        <position position="314"/>
    </location>
    <ligand>
        <name>IMP</name>
        <dbReference type="ChEBI" id="CHEBI:58053"/>
    </ligand>
</feature>
<evidence type="ECO:0000256" key="4">
    <source>
        <dbReference type="ARBA" id="ARBA00022723"/>
    </source>
</evidence>
<gene>
    <name evidence="12" type="ORF">DI09_1p260</name>
</gene>
<keyword evidence="3 9" id="KW-0436">Ligase</keyword>
<dbReference type="GO" id="GO:0046040">
    <property type="term" value="P:IMP metabolic process"/>
    <property type="evidence" value="ECO:0007669"/>
    <property type="project" value="TreeGrafter"/>
</dbReference>
<feature type="binding site" evidence="9">
    <location>
        <begin position="47"/>
        <end position="50"/>
    </location>
    <ligand>
        <name>IMP</name>
        <dbReference type="ChEBI" id="CHEBI:58053"/>
    </ligand>
</feature>
<dbReference type="GO" id="GO:0005737">
    <property type="term" value="C:cytoplasm"/>
    <property type="evidence" value="ECO:0007669"/>
    <property type="project" value="UniProtKB-SubCell"/>
</dbReference>
<feature type="binding site" evidence="9">
    <location>
        <position position="316"/>
    </location>
    <ligand>
        <name>GTP</name>
        <dbReference type="ChEBI" id="CHEBI:37565"/>
    </ligand>
</feature>
<dbReference type="HOGENOM" id="CLU_029848_0_0_1"/>
<dbReference type="Proteomes" id="UP000029725">
    <property type="component" value="Unassembled WGS sequence"/>
</dbReference>
<dbReference type="InterPro" id="IPR001114">
    <property type="entry name" value="Adenylosuccinate_synthetase"/>
</dbReference>
<reference evidence="12 13" key="1">
    <citation type="submission" date="2014-04" db="EMBL/GenBank/DDBJ databases">
        <title>A new species of microsporidia sheds light on the evolution of extreme parasitism.</title>
        <authorList>
            <person name="Haag K.L."/>
            <person name="James T.Y."/>
            <person name="Larsson R."/>
            <person name="Schaer T.M."/>
            <person name="Refardt D."/>
            <person name="Pombert J.-F."/>
            <person name="Ebert D."/>
        </authorList>
    </citation>
    <scope>NUCLEOTIDE SEQUENCE [LARGE SCALE GENOMIC DNA]</scope>
    <source>
        <strain evidence="12 13">UGP3</strain>
        <tissue evidence="12">Spores</tissue>
    </source>
</reference>
<dbReference type="Gene3D" id="3.40.440.10">
    <property type="entry name" value="Adenylosuccinate Synthetase, subunit A, domain 1"/>
    <property type="match status" value="1"/>
</dbReference>
<keyword evidence="7 9" id="KW-0460">Magnesium</keyword>
<comment type="function">
    <text evidence="11">Plays an important role in the de novo pathway of purine nucleotide biosynthesis.</text>
</comment>
<evidence type="ECO:0000256" key="9">
    <source>
        <dbReference type="HAMAP-Rule" id="MF_03125"/>
    </source>
</evidence>
<dbReference type="GO" id="GO:0005525">
    <property type="term" value="F:GTP binding"/>
    <property type="evidence" value="ECO:0007669"/>
    <property type="project" value="UniProtKB-UniRule"/>
</dbReference>
<dbReference type="InterPro" id="IPR027417">
    <property type="entry name" value="P-loop_NTPase"/>
</dbReference>
<dbReference type="GeneID" id="25258914"/>
<dbReference type="UniPathway" id="UPA00075">
    <property type="reaction ID" value="UER00335"/>
</dbReference>
<evidence type="ECO:0000256" key="1">
    <source>
        <dbReference type="ARBA" id="ARBA00003779"/>
    </source>
</evidence>
<evidence type="ECO:0000313" key="13">
    <source>
        <dbReference type="Proteomes" id="UP000029725"/>
    </source>
</evidence>
<feature type="binding site" evidence="9">
    <location>
        <begin position="428"/>
        <end position="430"/>
    </location>
    <ligand>
        <name>GTP</name>
        <dbReference type="ChEBI" id="CHEBI:37565"/>
    </ligand>
</feature>
<evidence type="ECO:0000256" key="11">
    <source>
        <dbReference type="RuleBase" id="RU000520"/>
    </source>
</evidence>
<protein>
    <recommendedName>
        <fullName evidence="9 11">Adenylosuccinate synthetase</fullName>
        <shortName evidence="9">AMPSase</shortName>
        <shortName evidence="9">AdSS</shortName>
        <ecNumber evidence="9 11">6.3.4.4</ecNumber>
    </recommendedName>
    <alternativeName>
        <fullName evidence="9">IMP--aspartate ligase</fullName>
    </alternativeName>
</protein>
<dbReference type="GO" id="GO:0000287">
    <property type="term" value="F:magnesium ion binding"/>
    <property type="evidence" value="ECO:0007669"/>
    <property type="project" value="UniProtKB-UniRule"/>
</dbReference>
<feature type="binding site" evidence="9">
    <location>
        <begin position="22"/>
        <end position="25"/>
    </location>
    <ligand>
        <name>IMP</name>
        <dbReference type="ChEBI" id="CHEBI:58053"/>
    </ligand>
</feature>
<dbReference type="Pfam" id="PF00709">
    <property type="entry name" value="Adenylsucc_synt"/>
    <property type="match status" value="1"/>
</dbReference>
<feature type="binding site" evidence="9">
    <location>
        <begin position="21"/>
        <end position="27"/>
    </location>
    <ligand>
        <name>GTP</name>
        <dbReference type="ChEBI" id="CHEBI:37565"/>
    </ligand>
</feature>
<dbReference type="EMBL" id="JMKJ01000111">
    <property type="protein sequence ID" value="KGG52176.1"/>
    <property type="molecule type" value="Genomic_DNA"/>
</dbReference>
<evidence type="ECO:0000256" key="5">
    <source>
        <dbReference type="ARBA" id="ARBA00022741"/>
    </source>
</evidence>
<evidence type="ECO:0000256" key="6">
    <source>
        <dbReference type="ARBA" id="ARBA00022755"/>
    </source>
</evidence>
<dbReference type="InterPro" id="IPR042111">
    <property type="entry name" value="Adenylosuccinate_synth_dom3"/>
</dbReference>
<dbReference type="Gene3D" id="3.90.170.10">
    <property type="entry name" value="Adenylosuccinate Synthetase, subunit A, domain 3"/>
    <property type="match status" value="1"/>
</dbReference>
<feature type="binding site" evidence="9">
    <location>
        <begin position="342"/>
        <end position="344"/>
    </location>
    <ligand>
        <name>GTP</name>
        <dbReference type="ChEBI" id="CHEBI:37565"/>
    </ligand>
</feature>
<comment type="function">
    <text evidence="9">Plays an important role in the de novo pathway and in the salvage pathway of purine nucleotide biosynthesis. Catalyzes the first commited step in the biosynthesis of AMP from IMP.</text>
</comment>
<dbReference type="InterPro" id="IPR033128">
    <property type="entry name" value="Adenylosuccin_syn_Lys_AS"/>
</dbReference>
<dbReference type="AlphaFoldDB" id="A0A098VWP3"/>
<comment type="function">
    <text evidence="1">Plays an important role in the de novo pathway and in the salvage pathway of purine nucleotide biosynthesis. Catalyzes the first committed step in the biosynthesis of AMP from IMP.</text>
</comment>
<comment type="similarity">
    <text evidence="9 11">Belongs to the adenylosuccinate synthetase family.</text>
</comment>
<comment type="catalytic activity">
    <reaction evidence="9 11">
        <text>IMP + L-aspartate + GTP = N(6)-(1,2-dicarboxyethyl)-AMP + GDP + phosphate + 2 H(+)</text>
        <dbReference type="Rhea" id="RHEA:15753"/>
        <dbReference type="ChEBI" id="CHEBI:15378"/>
        <dbReference type="ChEBI" id="CHEBI:29991"/>
        <dbReference type="ChEBI" id="CHEBI:37565"/>
        <dbReference type="ChEBI" id="CHEBI:43474"/>
        <dbReference type="ChEBI" id="CHEBI:57567"/>
        <dbReference type="ChEBI" id="CHEBI:58053"/>
        <dbReference type="ChEBI" id="CHEBI:58189"/>
        <dbReference type="EC" id="6.3.4.4"/>
    </reaction>
</comment>
<evidence type="ECO:0000256" key="8">
    <source>
        <dbReference type="ARBA" id="ARBA00023134"/>
    </source>
</evidence>
<comment type="subunit">
    <text evidence="2 9">Homodimer.</text>
</comment>
<evidence type="ECO:0000256" key="7">
    <source>
        <dbReference type="ARBA" id="ARBA00022842"/>
    </source>
</evidence>
<organism evidence="12 13">
    <name type="scientific">Mitosporidium daphniae</name>
    <dbReference type="NCBI Taxonomy" id="1485682"/>
    <lineage>
        <taxon>Eukaryota</taxon>
        <taxon>Fungi</taxon>
        <taxon>Fungi incertae sedis</taxon>
        <taxon>Microsporidia</taxon>
        <taxon>Mitosporidium</taxon>
    </lineage>
</organism>
<evidence type="ECO:0000313" key="12">
    <source>
        <dbReference type="EMBL" id="KGG52176.1"/>
    </source>
</evidence>
<feature type="binding site" evidence="9">
    <location>
        <position position="247"/>
    </location>
    <ligand>
        <name>IMP</name>
        <dbReference type="ChEBI" id="CHEBI:58053"/>
    </ligand>
</feature>
<feature type="binding site" evidence="9">
    <location>
        <begin position="49"/>
        <end position="51"/>
    </location>
    <ligand>
        <name>GTP</name>
        <dbReference type="ChEBI" id="CHEBI:37565"/>
    </ligand>
</feature>
<feature type="binding site" evidence="9">
    <location>
        <begin position="310"/>
        <end position="316"/>
    </location>
    <ligand>
        <name>substrate</name>
    </ligand>
</feature>
<feature type="binding site" evidence="9">
    <location>
        <position position="139"/>
    </location>
    <ligand>
        <name>IMP</name>
        <dbReference type="ChEBI" id="CHEBI:58053"/>
    </ligand>
</feature>
<dbReference type="OrthoDB" id="10265645at2759"/>
<dbReference type="RefSeq" id="XP_013238603.1">
    <property type="nucleotide sequence ID" value="XM_013383149.1"/>
</dbReference>
<dbReference type="NCBIfam" id="NF002223">
    <property type="entry name" value="PRK01117.1"/>
    <property type="match status" value="1"/>
</dbReference>
<feature type="binding site" evidence="9">
    <location>
        <position position="153"/>
    </location>
    <ligand>
        <name>IMP</name>
        <dbReference type="ChEBI" id="CHEBI:58053"/>
        <note>ligand shared between dimeric partners</note>
    </ligand>
</feature>
<feature type="binding site" evidence="9">
    <location>
        <position position="49"/>
    </location>
    <ligand>
        <name>Mg(2+)</name>
        <dbReference type="ChEBI" id="CHEBI:18420"/>
    </ligand>
</feature>
<dbReference type="HAMAP" id="MF_00011">
    <property type="entry name" value="Adenylosucc_synth"/>
    <property type="match status" value="1"/>
</dbReference>
<dbReference type="GO" id="GO:0004019">
    <property type="term" value="F:adenylosuccinate synthase activity"/>
    <property type="evidence" value="ECO:0007669"/>
    <property type="project" value="UniProtKB-UniRule"/>
</dbReference>
<proteinExistence type="inferred from homology"/>
<dbReference type="SMART" id="SM00788">
    <property type="entry name" value="Adenylsucc_synt"/>
    <property type="match status" value="1"/>
</dbReference>
<keyword evidence="13" id="KW-1185">Reference proteome</keyword>
<dbReference type="CDD" id="cd03108">
    <property type="entry name" value="AdSS"/>
    <property type="match status" value="1"/>
</dbReference>
<keyword evidence="8 9" id="KW-0342">GTP-binding</keyword>